<comment type="caution">
    <text evidence="1">The sequence shown here is derived from an EMBL/GenBank/DDBJ whole genome shotgun (WGS) entry which is preliminary data.</text>
</comment>
<dbReference type="Proteomes" id="UP001168990">
    <property type="component" value="Unassembled WGS sequence"/>
</dbReference>
<reference evidence="1" key="1">
    <citation type="journal article" date="2023" name="bioRxiv">
        <title>Scaffold-level genome assemblies of two parasitoid biocontrol wasps reveal the parthenogenesis mechanism and an associated novel virus.</title>
        <authorList>
            <person name="Inwood S."/>
            <person name="Skelly J."/>
            <person name="Guhlin J."/>
            <person name="Harrop T."/>
            <person name="Goldson S."/>
            <person name="Dearden P."/>
        </authorList>
    </citation>
    <scope>NUCLEOTIDE SEQUENCE</scope>
    <source>
        <strain evidence="1">Irish</strain>
        <tissue evidence="1">Whole body</tissue>
    </source>
</reference>
<accession>A0AA39C3E7</accession>
<reference evidence="1" key="2">
    <citation type="submission" date="2023-03" db="EMBL/GenBank/DDBJ databases">
        <authorList>
            <person name="Inwood S.N."/>
            <person name="Skelly J.G."/>
            <person name="Guhlin J."/>
            <person name="Harrop T.W.R."/>
            <person name="Goldson S.G."/>
            <person name="Dearden P.K."/>
        </authorList>
    </citation>
    <scope>NUCLEOTIDE SEQUENCE</scope>
    <source>
        <strain evidence="1">Irish</strain>
        <tissue evidence="1">Whole body</tissue>
    </source>
</reference>
<dbReference type="AlphaFoldDB" id="A0AA39C3E7"/>
<keyword evidence="2" id="KW-1185">Reference proteome</keyword>
<sequence>MDSAMLIPYIMHIPLEWLGMNIFYEDMLIDIYNMTEDYEDRHGSYEGLVLNINNTEAALSICNAAKMWWYKRVRIEGDPRPPLVNYYTPLAPLELEQEWQFMNFESSADSGIDDPDPDEE</sequence>
<protein>
    <submittedName>
        <fullName evidence="1">Uncharacterized protein</fullName>
    </submittedName>
</protein>
<evidence type="ECO:0000313" key="2">
    <source>
        <dbReference type="Proteomes" id="UP001168990"/>
    </source>
</evidence>
<organism evidence="1 2">
    <name type="scientific">Microctonus aethiopoides</name>
    <dbReference type="NCBI Taxonomy" id="144406"/>
    <lineage>
        <taxon>Eukaryota</taxon>
        <taxon>Metazoa</taxon>
        <taxon>Ecdysozoa</taxon>
        <taxon>Arthropoda</taxon>
        <taxon>Hexapoda</taxon>
        <taxon>Insecta</taxon>
        <taxon>Pterygota</taxon>
        <taxon>Neoptera</taxon>
        <taxon>Endopterygota</taxon>
        <taxon>Hymenoptera</taxon>
        <taxon>Apocrita</taxon>
        <taxon>Ichneumonoidea</taxon>
        <taxon>Braconidae</taxon>
        <taxon>Euphorinae</taxon>
        <taxon>Microctonus</taxon>
    </lineage>
</organism>
<dbReference type="EMBL" id="JAQQBS010001499">
    <property type="protein sequence ID" value="KAK0157137.1"/>
    <property type="molecule type" value="Genomic_DNA"/>
</dbReference>
<name>A0AA39C3E7_9HYME</name>
<gene>
    <name evidence="1" type="ORF">PV328_011840</name>
</gene>
<evidence type="ECO:0000313" key="1">
    <source>
        <dbReference type="EMBL" id="KAK0157137.1"/>
    </source>
</evidence>
<proteinExistence type="predicted"/>